<dbReference type="EMBL" id="JAERRI010000001">
    <property type="protein sequence ID" value="MBL1087842.1"/>
    <property type="molecule type" value="Genomic_DNA"/>
</dbReference>
<reference evidence="3 4" key="1">
    <citation type="submission" date="2021-01" db="EMBL/GenBank/DDBJ databases">
        <title>WGS of actinomycetes isolated from Thailand.</title>
        <authorList>
            <person name="Thawai C."/>
        </authorList>
    </citation>
    <scope>NUCLEOTIDE SEQUENCE [LARGE SCALE GENOMIC DNA]</scope>
    <source>
        <strain evidence="3 4">CH9-7</strain>
    </source>
</reference>
<gene>
    <name evidence="3" type="ORF">JK360_00275</name>
</gene>
<dbReference type="Proteomes" id="UP000629371">
    <property type="component" value="Unassembled WGS sequence"/>
</dbReference>
<evidence type="ECO:0000259" key="2">
    <source>
        <dbReference type="Pfam" id="PF12706"/>
    </source>
</evidence>
<dbReference type="Gene3D" id="3.60.15.10">
    <property type="entry name" value="Ribonuclease Z/Hydroxyacylglutathione hydrolase-like"/>
    <property type="match status" value="1"/>
</dbReference>
<sequence>MSASPSSGGVTVRYVGGPTALLEIAGVRLLTDPTFDPPGDHPVGERKLVKTAGAALTPEEIGPVDAVLLSHDHHPDNLDRTGRAYTAKAPLVLSTAAARERLGGPVRALADGERITLPRPDGGTLTVTGVPAQHGPDGTEHLVGEVTGFVLSGPGLPTVYVSGDNASLDVVRSIAERFGPFDVALLFAGGAQTPLLGDAYLTLPSDRAAEAAGILGARRVVPLHFEHWGHFTQGGDTLVDAFRQAGIEDRLRLPKPGEQIAL</sequence>
<dbReference type="RefSeq" id="WP_201801094.1">
    <property type="nucleotide sequence ID" value="NZ_JAERRI010000001.1"/>
</dbReference>
<comment type="caution">
    <text evidence="3">The sequence shown here is derived from an EMBL/GenBank/DDBJ whole genome shotgun (WGS) entry which is preliminary data.</text>
</comment>
<proteinExistence type="predicted"/>
<keyword evidence="1" id="KW-0378">Hydrolase</keyword>
<name>A0ABS1MIN6_9ACTN</name>
<dbReference type="InterPro" id="IPR001279">
    <property type="entry name" value="Metallo-B-lactamas"/>
</dbReference>
<keyword evidence="4" id="KW-1185">Reference proteome</keyword>
<evidence type="ECO:0000313" key="3">
    <source>
        <dbReference type="EMBL" id="MBL1087842.1"/>
    </source>
</evidence>
<evidence type="ECO:0000313" key="4">
    <source>
        <dbReference type="Proteomes" id="UP000629371"/>
    </source>
</evidence>
<evidence type="ECO:0000256" key="1">
    <source>
        <dbReference type="ARBA" id="ARBA00022801"/>
    </source>
</evidence>
<protein>
    <submittedName>
        <fullName evidence="3">MBL fold metallo-hydrolase</fullName>
    </submittedName>
</protein>
<organism evidence="3 4">
    <name type="scientific">Streptomyces siderophoricus</name>
    <dbReference type="NCBI Taxonomy" id="2802281"/>
    <lineage>
        <taxon>Bacteria</taxon>
        <taxon>Bacillati</taxon>
        <taxon>Actinomycetota</taxon>
        <taxon>Actinomycetes</taxon>
        <taxon>Kitasatosporales</taxon>
        <taxon>Streptomycetaceae</taxon>
        <taxon>Streptomyces</taxon>
    </lineage>
</organism>
<dbReference type="Pfam" id="PF12706">
    <property type="entry name" value="Lactamase_B_2"/>
    <property type="match status" value="1"/>
</dbReference>
<dbReference type="PANTHER" id="PTHR43546">
    <property type="entry name" value="UPF0173 METAL-DEPENDENT HYDROLASE MJ1163-RELATED"/>
    <property type="match status" value="1"/>
</dbReference>
<dbReference type="InterPro" id="IPR036866">
    <property type="entry name" value="RibonucZ/Hydroxyglut_hydro"/>
</dbReference>
<accession>A0ABS1MIN6</accession>
<dbReference type="SUPFAM" id="SSF56281">
    <property type="entry name" value="Metallo-hydrolase/oxidoreductase"/>
    <property type="match status" value="1"/>
</dbReference>
<feature type="domain" description="Metallo-beta-lactamase" evidence="2">
    <location>
        <begin position="28"/>
        <end position="225"/>
    </location>
</feature>
<dbReference type="PANTHER" id="PTHR43546:SF9">
    <property type="entry name" value="L-ASCORBATE-6-PHOSPHATE LACTONASE ULAG-RELATED"/>
    <property type="match status" value="1"/>
</dbReference>
<dbReference type="InterPro" id="IPR050114">
    <property type="entry name" value="UPF0173_UPF0282_UlaG_hydrolase"/>
</dbReference>